<reference evidence="15" key="1">
    <citation type="journal article" date="2020" name="bioRxiv">
        <title>A rank-normalized archaeal taxonomy based on genome phylogeny resolves widespread incomplete and uneven classifications.</title>
        <authorList>
            <person name="Rinke C."/>
            <person name="Chuvochina M."/>
            <person name="Mussig A.J."/>
            <person name="Chaumeil P.-A."/>
            <person name="Waite D.W."/>
            <person name="Whitman W.B."/>
            <person name="Parks D.H."/>
            <person name="Hugenholtz P."/>
        </authorList>
    </citation>
    <scope>NUCLEOTIDE SEQUENCE</scope>
    <source>
        <strain evidence="15">UBA8838</strain>
    </source>
</reference>
<evidence type="ECO:0000256" key="3">
    <source>
        <dbReference type="ARBA" id="ARBA00004742"/>
    </source>
</evidence>
<dbReference type="InterPro" id="IPR006319">
    <property type="entry name" value="PEP_synth"/>
</dbReference>
<dbReference type="InterPro" id="IPR002192">
    <property type="entry name" value="PPDK_AMP/ATP-bd"/>
</dbReference>
<dbReference type="Gene3D" id="3.30.470.20">
    <property type="entry name" value="ATP-grasp fold, B domain"/>
    <property type="match status" value="1"/>
</dbReference>
<accession>A0A832T3C4</accession>
<feature type="domain" description="Pyruvate phosphate dikinase AMP/ATP-binding" evidence="14">
    <location>
        <begin position="16"/>
        <end position="301"/>
    </location>
</feature>
<evidence type="ECO:0000256" key="11">
    <source>
        <dbReference type="ARBA" id="ARBA00022842"/>
    </source>
</evidence>
<dbReference type="GO" id="GO:0006094">
    <property type="term" value="P:gluconeogenesis"/>
    <property type="evidence" value="ECO:0007669"/>
    <property type="project" value="UniProtKB-UniPathway"/>
</dbReference>
<sequence>MNYTYRLDEINLNMISVVGRKSAYLGELYKMGFDIPPGFVISSAGVNEILKDIQPDINSILSSVNLNNQSDLEKKSGIIRSLILNSKISEEIEEEILERFNSLNSRYVAVRATVTSPLSGSSFAGEYETDLFVTRDNLIQSIKRVIASYYSPRAIAYRLLSQDNSGMAILIQNMINPTVAGTAFSLHPVTEESDYVFIESAFGLGESVTKGLVTPDQYIISKATRSLVSKRISKKVVKLVYDYEEKRIKTIDIEDNSESLKERDAIKVANMTIAVEEIFKRNVNIEWAIDGNKLYLLEVRGVRKIYPEV</sequence>
<evidence type="ECO:0000256" key="4">
    <source>
        <dbReference type="ARBA" id="ARBA00007837"/>
    </source>
</evidence>
<dbReference type="RefSeq" id="WP_010978688.1">
    <property type="nucleotide sequence ID" value="NZ_BAABQO010000012.1"/>
</dbReference>
<dbReference type="SUPFAM" id="SSF56059">
    <property type="entry name" value="Glutathione synthetase ATP-binding domain-like"/>
    <property type="match status" value="1"/>
</dbReference>
<organism evidence="15 16">
    <name type="scientific">Sulfurisphaera tokodaii</name>
    <dbReference type="NCBI Taxonomy" id="111955"/>
    <lineage>
        <taxon>Archaea</taxon>
        <taxon>Thermoproteota</taxon>
        <taxon>Thermoprotei</taxon>
        <taxon>Sulfolobales</taxon>
        <taxon>Sulfolobaceae</taxon>
        <taxon>Sulfurisphaera</taxon>
    </lineage>
</organism>
<evidence type="ECO:0000256" key="8">
    <source>
        <dbReference type="ARBA" id="ARBA00022741"/>
    </source>
</evidence>
<keyword evidence="15" id="KW-0670">Pyruvate</keyword>
<dbReference type="AlphaFoldDB" id="A0A832T3C4"/>
<dbReference type="PANTHER" id="PTHR43030:SF1">
    <property type="entry name" value="PHOSPHOENOLPYRUVATE SYNTHASE"/>
    <property type="match status" value="1"/>
</dbReference>
<dbReference type="Gene3D" id="3.30.1490.20">
    <property type="entry name" value="ATP-grasp fold, A domain"/>
    <property type="match status" value="1"/>
</dbReference>
<comment type="caution">
    <text evidence="15">The sequence shown here is derived from an EMBL/GenBank/DDBJ whole genome shotgun (WGS) entry which is preliminary data.</text>
</comment>
<keyword evidence="6" id="KW-0808">Transferase</keyword>
<keyword evidence="9" id="KW-0418">Kinase</keyword>
<evidence type="ECO:0000313" key="15">
    <source>
        <dbReference type="EMBL" id="HII74517.1"/>
    </source>
</evidence>
<evidence type="ECO:0000256" key="5">
    <source>
        <dbReference type="ARBA" id="ARBA00011996"/>
    </source>
</evidence>
<comment type="cofactor">
    <cofactor evidence="1">
        <name>Mg(2+)</name>
        <dbReference type="ChEBI" id="CHEBI:18420"/>
    </cofactor>
</comment>
<comment type="catalytic activity">
    <reaction evidence="13">
        <text>pyruvate + ATP + H2O = phosphoenolpyruvate + AMP + phosphate + 2 H(+)</text>
        <dbReference type="Rhea" id="RHEA:11364"/>
        <dbReference type="ChEBI" id="CHEBI:15361"/>
        <dbReference type="ChEBI" id="CHEBI:15377"/>
        <dbReference type="ChEBI" id="CHEBI:15378"/>
        <dbReference type="ChEBI" id="CHEBI:30616"/>
        <dbReference type="ChEBI" id="CHEBI:43474"/>
        <dbReference type="ChEBI" id="CHEBI:58702"/>
        <dbReference type="ChEBI" id="CHEBI:456215"/>
        <dbReference type="EC" id="2.7.9.2"/>
    </reaction>
</comment>
<dbReference type="EMBL" id="DUJO01000046">
    <property type="protein sequence ID" value="HII74517.1"/>
    <property type="molecule type" value="Genomic_DNA"/>
</dbReference>
<keyword evidence="10" id="KW-0067">ATP-binding</keyword>
<protein>
    <recommendedName>
        <fullName evidence="5">pyruvate, water dikinase</fullName>
        <ecNumber evidence="5">2.7.9.2</ecNumber>
    </recommendedName>
    <alternativeName>
        <fullName evidence="12">Pyruvate, water dikinase</fullName>
    </alternativeName>
</protein>
<keyword evidence="7" id="KW-0479">Metal-binding</keyword>
<evidence type="ECO:0000256" key="10">
    <source>
        <dbReference type="ARBA" id="ARBA00022840"/>
    </source>
</evidence>
<evidence type="ECO:0000256" key="12">
    <source>
        <dbReference type="ARBA" id="ARBA00033470"/>
    </source>
</evidence>
<dbReference type="UniPathway" id="UPA00138"/>
<evidence type="ECO:0000256" key="6">
    <source>
        <dbReference type="ARBA" id="ARBA00022679"/>
    </source>
</evidence>
<dbReference type="GO" id="GO:0005524">
    <property type="term" value="F:ATP binding"/>
    <property type="evidence" value="ECO:0007669"/>
    <property type="project" value="UniProtKB-KW"/>
</dbReference>
<dbReference type="GO" id="GO:0046872">
    <property type="term" value="F:metal ion binding"/>
    <property type="evidence" value="ECO:0007669"/>
    <property type="project" value="UniProtKB-KW"/>
</dbReference>
<name>A0A832T3C4_9CREN</name>
<proteinExistence type="inferred from homology"/>
<dbReference type="InterPro" id="IPR013815">
    <property type="entry name" value="ATP_grasp_subdomain_1"/>
</dbReference>
<comment type="similarity">
    <text evidence="4">Belongs to the PEP-utilizing enzyme family.</text>
</comment>
<dbReference type="GeneID" id="1458655"/>
<dbReference type="Proteomes" id="UP000646844">
    <property type="component" value="Unassembled WGS sequence"/>
</dbReference>
<evidence type="ECO:0000256" key="1">
    <source>
        <dbReference type="ARBA" id="ARBA00001946"/>
    </source>
</evidence>
<evidence type="ECO:0000256" key="7">
    <source>
        <dbReference type="ARBA" id="ARBA00022723"/>
    </source>
</evidence>
<dbReference type="EC" id="2.7.9.2" evidence="5"/>
<evidence type="ECO:0000256" key="9">
    <source>
        <dbReference type="ARBA" id="ARBA00022777"/>
    </source>
</evidence>
<comment type="function">
    <text evidence="2">Catalyzes the phosphorylation of pyruvate to phosphoenolpyruvate.</text>
</comment>
<dbReference type="Pfam" id="PF01326">
    <property type="entry name" value="PPDK_N"/>
    <property type="match status" value="1"/>
</dbReference>
<dbReference type="OMA" id="QQDTYLW"/>
<dbReference type="PANTHER" id="PTHR43030">
    <property type="entry name" value="PHOSPHOENOLPYRUVATE SYNTHASE"/>
    <property type="match status" value="1"/>
</dbReference>
<gene>
    <name evidence="15" type="ORF">HA332_09125</name>
</gene>
<keyword evidence="8" id="KW-0547">Nucleotide-binding</keyword>
<evidence type="ECO:0000259" key="14">
    <source>
        <dbReference type="Pfam" id="PF01326"/>
    </source>
</evidence>
<dbReference type="GO" id="GO:0008986">
    <property type="term" value="F:pyruvate, water dikinase activity"/>
    <property type="evidence" value="ECO:0007669"/>
    <property type="project" value="UniProtKB-EC"/>
</dbReference>
<comment type="pathway">
    <text evidence="3">Carbohydrate biosynthesis; gluconeogenesis.</text>
</comment>
<keyword evidence="11" id="KW-0460">Magnesium</keyword>
<evidence type="ECO:0000256" key="13">
    <source>
        <dbReference type="ARBA" id="ARBA00047700"/>
    </source>
</evidence>
<evidence type="ECO:0000256" key="2">
    <source>
        <dbReference type="ARBA" id="ARBA00002988"/>
    </source>
</evidence>
<evidence type="ECO:0000313" key="16">
    <source>
        <dbReference type="Proteomes" id="UP000646844"/>
    </source>
</evidence>